<dbReference type="NCBIfam" id="TIGR02093">
    <property type="entry name" value="P_ylase"/>
    <property type="match status" value="1"/>
</dbReference>
<keyword evidence="12" id="KW-1185">Reference proteome</keyword>
<evidence type="ECO:0000256" key="7">
    <source>
        <dbReference type="ARBA" id="ARBA00022898"/>
    </source>
</evidence>
<keyword evidence="5 9" id="KW-0328">Glycosyltransferase</keyword>
<dbReference type="EMBL" id="CCKQ01010611">
    <property type="protein sequence ID" value="CDW82133.1"/>
    <property type="molecule type" value="Genomic_DNA"/>
</dbReference>
<evidence type="ECO:0000313" key="11">
    <source>
        <dbReference type="EMBL" id="CDW82133.1"/>
    </source>
</evidence>
<sequence>MGGKKKNQAKNEPDASQSIPSNDSQSTEQTQDSNQLGSEEEKKQQQEETTTTKVQADQSAQLNNVQNHPGSQSNQNHQATTQIHTQSQKAPEQEESKQFSHSTVDKSKIKRKDSKFDLQREGQDKQLYRPEFKYDEAKVGTEKLWELMNSYIGSDKRSIQRSIVNHVEYTLARSRFSFDDFGAYQASAFSIRDRLIESWNDTNEYFTTNDSKRVYYLSLEFLLGRLMQNALVNIDVEEPYKDALMDIGYKLENLYEEEVDPALGNGGLGRLAACFLDSMATLEIPNWGYGIRYDYGIFKQGIVDGYQVESPDYWLSHGNPWEIERQDVTYHVRFYGHVKKYNDGGVERGVWEGGDVVVAQAYDTPIPGFNTFNCNNLRLWRSRPCNEFDFKQFNAGDYHGAIGERQKAEYITSVLYPNDSSEGGKELRLKQQYFFCSATIRDIIRRYKKTHSTWNFFHEKNQIQLNDTHPAIASIELLRILIDEEKLPWDQAWGIMYKTFAYTNHTVLPEALEKWSTKLIGNLLPRHLDLIYLINFFFLEKVKQRYPGDNSRVSRMSLIEEGDDKKVRMAFLSIVCSHTVNGVAALHSELLKKTIFKDFDEMFPGKLQNKTNGVTPRRWIHCCNPGLSKLISDTIMEEHTTWLTNLTSLRELSAYSQDEDFIKRFVQVKSDNKLRLQKWVKEHTGIDIPTNALYDVMVKRIHEYKRQFMNILYVIHRYLQIKETPQHERASKFVPRVVMIGGKAAPGYANAKAIIKLINSVAQKINNDRDVGELLKVVFLPNYCVSAAQIIIPAAELSQHISTAGTEASGTSNMKFIMNGSIIIGTMDGANVEIAEEIGAENMFIFGALVPEVDTFRKQLHDGRRDYIGSRLRKVFDAIRSGTFGDVSTIHGMLYSIENGGDYYCVCLDYYPYLTAQEKVDETYRDYPKWCKMSIEGIAKSGKFSSDRTIQEYCMDIWKVSAVSIPKPTTNPQARVRSYANLTEMQ</sequence>
<dbReference type="EC" id="2.4.1.1" evidence="9"/>
<evidence type="ECO:0000256" key="9">
    <source>
        <dbReference type="RuleBase" id="RU000587"/>
    </source>
</evidence>
<feature type="compositionally biased region" description="Polar residues" evidence="10">
    <location>
        <begin position="54"/>
        <end position="90"/>
    </location>
</feature>
<evidence type="ECO:0000256" key="10">
    <source>
        <dbReference type="SAM" id="MobiDB-lite"/>
    </source>
</evidence>
<evidence type="ECO:0000256" key="2">
    <source>
        <dbReference type="ARBA" id="ARBA00001933"/>
    </source>
</evidence>
<comment type="cofactor">
    <cofactor evidence="2 9">
        <name>pyridoxal 5'-phosphate</name>
        <dbReference type="ChEBI" id="CHEBI:597326"/>
    </cofactor>
</comment>
<dbReference type="OMA" id="WLKQANP"/>
<dbReference type="GO" id="GO:0030170">
    <property type="term" value="F:pyridoxal phosphate binding"/>
    <property type="evidence" value="ECO:0007669"/>
    <property type="project" value="InterPro"/>
</dbReference>
<evidence type="ECO:0000256" key="3">
    <source>
        <dbReference type="ARBA" id="ARBA00006047"/>
    </source>
</evidence>
<evidence type="ECO:0000256" key="8">
    <source>
        <dbReference type="ARBA" id="ARBA00023277"/>
    </source>
</evidence>
<feature type="region of interest" description="Disordered" evidence="10">
    <location>
        <begin position="1"/>
        <end position="122"/>
    </location>
</feature>
<dbReference type="PANTHER" id="PTHR11468:SF3">
    <property type="entry name" value="GLYCOGEN PHOSPHORYLASE, LIVER FORM"/>
    <property type="match status" value="1"/>
</dbReference>
<dbReference type="Proteomes" id="UP000039865">
    <property type="component" value="Unassembled WGS sequence"/>
</dbReference>
<dbReference type="GO" id="GO:0005980">
    <property type="term" value="P:glycogen catabolic process"/>
    <property type="evidence" value="ECO:0007669"/>
    <property type="project" value="TreeGrafter"/>
</dbReference>
<evidence type="ECO:0000256" key="4">
    <source>
        <dbReference type="ARBA" id="ARBA00022533"/>
    </source>
</evidence>
<name>A0A078AMN8_STYLE</name>
<comment type="similarity">
    <text evidence="3 9">Belongs to the glycogen phosphorylase family.</text>
</comment>
<dbReference type="InterPro" id="IPR011833">
    <property type="entry name" value="Glycg_phsphrylas"/>
</dbReference>
<evidence type="ECO:0000313" key="12">
    <source>
        <dbReference type="Proteomes" id="UP000039865"/>
    </source>
</evidence>
<dbReference type="GO" id="GO:0005737">
    <property type="term" value="C:cytoplasm"/>
    <property type="evidence" value="ECO:0007669"/>
    <property type="project" value="TreeGrafter"/>
</dbReference>
<organism evidence="11 12">
    <name type="scientific">Stylonychia lemnae</name>
    <name type="common">Ciliate</name>
    <dbReference type="NCBI Taxonomy" id="5949"/>
    <lineage>
        <taxon>Eukaryota</taxon>
        <taxon>Sar</taxon>
        <taxon>Alveolata</taxon>
        <taxon>Ciliophora</taxon>
        <taxon>Intramacronucleata</taxon>
        <taxon>Spirotrichea</taxon>
        <taxon>Stichotrichia</taxon>
        <taxon>Sporadotrichida</taxon>
        <taxon>Oxytrichidae</taxon>
        <taxon>Stylonychinae</taxon>
        <taxon>Stylonychia</taxon>
    </lineage>
</organism>
<dbReference type="InterPro" id="IPR035090">
    <property type="entry name" value="Pyridoxal_P_attach_site"/>
</dbReference>
<comment type="catalytic activity">
    <reaction evidence="1 9">
        <text>[(1-&gt;4)-alpha-D-glucosyl](n) + phosphate = [(1-&gt;4)-alpha-D-glucosyl](n-1) + alpha-D-glucose 1-phosphate</text>
        <dbReference type="Rhea" id="RHEA:41732"/>
        <dbReference type="Rhea" id="RHEA-COMP:9584"/>
        <dbReference type="Rhea" id="RHEA-COMP:9586"/>
        <dbReference type="ChEBI" id="CHEBI:15444"/>
        <dbReference type="ChEBI" id="CHEBI:43474"/>
        <dbReference type="ChEBI" id="CHEBI:58601"/>
        <dbReference type="EC" id="2.4.1.1"/>
    </reaction>
</comment>
<dbReference type="PIRSF" id="PIRSF000460">
    <property type="entry name" value="Pprylas_GlgP"/>
    <property type="match status" value="1"/>
</dbReference>
<dbReference type="PROSITE" id="PS00102">
    <property type="entry name" value="PHOSPHORYLASE"/>
    <property type="match status" value="1"/>
</dbReference>
<dbReference type="InterPro" id="IPR000811">
    <property type="entry name" value="Glyco_trans_35"/>
</dbReference>
<dbReference type="FunFam" id="3.40.50.2000:FF:000003">
    <property type="entry name" value="Alpha-1,4 glucan phosphorylase"/>
    <property type="match status" value="1"/>
</dbReference>
<keyword evidence="8 9" id="KW-0119">Carbohydrate metabolism</keyword>
<dbReference type="AlphaFoldDB" id="A0A078AMN8"/>
<comment type="function">
    <text evidence="9">Allosteric enzyme that catalyzes the rate-limiting step in glycogen catabolism, the phosphorolytic cleavage of glycogen to produce glucose-1-phosphate, and plays a central role in maintaining cellular and organismal glucose homeostasis.</text>
</comment>
<accession>A0A078AMN8</accession>
<keyword evidence="6 9" id="KW-0808">Transferase</keyword>
<reference evidence="11 12" key="1">
    <citation type="submission" date="2014-06" db="EMBL/GenBank/DDBJ databases">
        <authorList>
            <person name="Swart Estienne"/>
        </authorList>
    </citation>
    <scope>NUCLEOTIDE SEQUENCE [LARGE SCALE GENOMIC DNA]</scope>
    <source>
        <strain evidence="11 12">130c</strain>
    </source>
</reference>
<evidence type="ECO:0000256" key="6">
    <source>
        <dbReference type="ARBA" id="ARBA00022679"/>
    </source>
</evidence>
<keyword evidence="7 9" id="KW-0663">Pyridoxal phosphate</keyword>
<dbReference type="InParanoid" id="A0A078AMN8"/>
<dbReference type="SUPFAM" id="SSF53756">
    <property type="entry name" value="UDP-Glycosyltransferase/glycogen phosphorylase"/>
    <property type="match status" value="1"/>
</dbReference>
<feature type="compositionally biased region" description="Basic and acidic residues" evidence="10">
    <location>
        <begin position="91"/>
        <end position="107"/>
    </location>
</feature>
<dbReference type="PANTHER" id="PTHR11468">
    <property type="entry name" value="GLYCOGEN PHOSPHORYLASE"/>
    <property type="match status" value="1"/>
</dbReference>
<dbReference type="FunFam" id="3.40.50.2000:FF:000002">
    <property type="entry name" value="Alpha-1,4 glucan phosphorylase"/>
    <property type="match status" value="1"/>
</dbReference>
<evidence type="ECO:0000256" key="1">
    <source>
        <dbReference type="ARBA" id="ARBA00001275"/>
    </source>
</evidence>
<dbReference type="Gene3D" id="3.40.50.2000">
    <property type="entry name" value="Glycogen Phosphorylase B"/>
    <property type="match status" value="2"/>
</dbReference>
<evidence type="ECO:0000256" key="5">
    <source>
        <dbReference type="ARBA" id="ARBA00022676"/>
    </source>
</evidence>
<dbReference type="CDD" id="cd04300">
    <property type="entry name" value="GT35_Glycogen_Phosphorylase"/>
    <property type="match status" value="1"/>
</dbReference>
<keyword evidence="4" id="KW-0021">Allosteric enzyme</keyword>
<protein>
    <recommendedName>
        <fullName evidence="9">Alpha-1,4 glucan phosphorylase</fullName>
        <ecNumber evidence="9">2.4.1.1</ecNumber>
    </recommendedName>
</protein>
<gene>
    <name evidence="11" type="primary">Contig1213.g1315</name>
    <name evidence="11" type="ORF">STYLEM_11160</name>
</gene>
<proteinExistence type="inferred from homology"/>
<dbReference type="OrthoDB" id="9215500at2759"/>
<feature type="compositionally biased region" description="Polar residues" evidence="10">
    <location>
        <begin position="14"/>
        <end position="37"/>
    </location>
</feature>
<dbReference type="GO" id="GO:0008184">
    <property type="term" value="F:glycogen phosphorylase activity"/>
    <property type="evidence" value="ECO:0007669"/>
    <property type="project" value="InterPro"/>
</dbReference>
<dbReference type="Pfam" id="PF00343">
    <property type="entry name" value="Phosphorylase"/>
    <property type="match status" value="1"/>
</dbReference>